<keyword evidence="1" id="KW-0472">Membrane</keyword>
<keyword evidence="1" id="KW-0812">Transmembrane</keyword>
<evidence type="ECO:0000313" key="3">
    <source>
        <dbReference type="Proteomes" id="UP000216961"/>
    </source>
</evidence>
<evidence type="ECO:0000313" key="2">
    <source>
        <dbReference type="EMBL" id="PAD82995.1"/>
    </source>
</evidence>
<reference evidence="2 3" key="1">
    <citation type="submission" date="2017-07" db="EMBL/GenBank/DDBJ databases">
        <title>Isolation and whole genome analysis of endospore-forming bacteria from heroin.</title>
        <authorList>
            <person name="Kalinowski J."/>
            <person name="Ahrens B."/>
            <person name="Al-Dilaimi A."/>
            <person name="Winkler A."/>
            <person name="Wibberg D."/>
            <person name="Schleenbecker U."/>
            <person name="Ruckert C."/>
            <person name="Wolfel R."/>
            <person name="Grass G."/>
        </authorList>
    </citation>
    <scope>NUCLEOTIDE SEQUENCE [LARGE SCALE GENOMIC DNA]</scope>
    <source>
        <strain evidence="2 3">7521-2</strain>
    </source>
</reference>
<accession>A0AA91TRU3</accession>
<name>A0AA91TRU3_NIACI</name>
<comment type="caution">
    <text evidence="2">The sequence shown here is derived from an EMBL/GenBank/DDBJ whole genome shotgun (WGS) entry which is preliminary data.</text>
</comment>
<keyword evidence="1" id="KW-1133">Transmembrane helix</keyword>
<dbReference type="AlphaFoldDB" id="A0AA91TRU3"/>
<organism evidence="2 3">
    <name type="scientific">Niallia circulans</name>
    <name type="common">Bacillus circulans</name>
    <dbReference type="NCBI Taxonomy" id="1397"/>
    <lineage>
        <taxon>Bacteria</taxon>
        <taxon>Bacillati</taxon>
        <taxon>Bacillota</taxon>
        <taxon>Bacilli</taxon>
        <taxon>Bacillales</taxon>
        <taxon>Bacillaceae</taxon>
        <taxon>Niallia</taxon>
    </lineage>
</organism>
<evidence type="ECO:0000256" key="1">
    <source>
        <dbReference type="SAM" id="Phobius"/>
    </source>
</evidence>
<gene>
    <name evidence="2" type="ORF">CHH57_11820</name>
</gene>
<proteinExistence type="predicted"/>
<sequence length="84" mass="9987">MNIRIIEKTLSLGNNFKKHIERINVVQIKRSSNVSLSNFFKFKYIKIYKSGGNIKPKNMDQPFLNTKVVVDQFLLIFVFFFIWV</sequence>
<feature type="transmembrane region" description="Helical" evidence="1">
    <location>
        <begin position="64"/>
        <end position="83"/>
    </location>
</feature>
<protein>
    <submittedName>
        <fullName evidence="2">Uncharacterized protein</fullName>
    </submittedName>
</protein>
<dbReference type="Proteomes" id="UP000216961">
    <property type="component" value="Unassembled WGS sequence"/>
</dbReference>
<dbReference type="EMBL" id="NPBQ01000072">
    <property type="protein sequence ID" value="PAD82995.1"/>
    <property type="molecule type" value="Genomic_DNA"/>
</dbReference>